<gene>
    <name evidence="1" type="ORF">NUW54_g7557</name>
</gene>
<reference evidence="1" key="1">
    <citation type="submission" date="2022-08" db="EMBL/GenBank/DDBJ databases">
        <title>Genome Sequence of Pycnoporus sanguineus.</title>
        <authorList>
            <person name="Buettner E."/>
        </authorList>
    </citation>
    <scope>NUCLEOTIDE SEQUENCE</scope>
    <source>
        <strain evidence="1">CG-C14</strain>
    </source>
</reference>
<evidence type="ECO:0000313" key="2">
    <source>
        <dbReference type="Proteomes" id="UP001144978"/>
    </source>
</evidence>
<dbReference type="Proteomes" id="UP001144978">
    <property type="component" value="Unassembled WGS sequence"/>
</dbReference>
<sequence>MRPPPVHDKLGNDVWIKDHFLGNGTRPGQNKSHWNRWCKECVQAQVATTIEDETRRFTAGELNVIHTAEMIQAETELVLAVLDNPTTSNPRPVISKLESLIAHLTKCPNVAGQVREHAKLLKECRSAKSRPTDKENSTTHSLASAVVLTPLSSIFPEHSSGSGAGHLLVATSPQGIAARGSHNLSRSDTILLPHAGTSSSPSQPTLSDHYSSVSMGKHPRVDLGSDGLSPDLQAEFQTDVCKLLLSGNCAFRLTELPYWHHFFKKWVPGAELPTRHAVSGRILDAEAERVLEGMKMHLAGRYATGQSDGWKSISKTSIIASMVNAEYEPYILHSHDVSDEAKTAENLLKIVEVEIAFCEDTLNITLAAWCTDGGGDCAKMRRLLLLGGYANFWFKLLTHVAQIRLTVGDYLKAKTPMVAVIDITLEVIKWFNNHTGQHPPGGRRTTSPSTGCSLWRGDAPTWDTAAPVDMNANYAEEMREAAAADMDALMARLGDGEDVEGQANMDLAFQEME</sequence>
<evidence type="ECO:0000313" key="1">
    <source>
        <dbReference type="EMBL" id="KAJ2994399.1"/>
    </source>
</evidence>
<keyword evidence="2" id="KW-1185">Reference proteome</keyword>
<protein>
    <submittedName>
        <fullName evidence="1">Uncharacterized protein</fullName>
    </submittedName>
</protein>
<accession>A0ACC1PK60</accession>
<comment type="caution">
    <text evidence="1">The sequence shown here is derived from an EMBL/GenBank/DDBJ whole genome shotgun (WGS) entry which is preliminary data.</text>
</comment>
<dbReference type="EMBL" id="JANSHE010002188">
    <property type="protein sequence ID" value="KAJ2994399.1"/>
    <property type="molecule type" value="Genomic_DNA"/>
</dbReference>
<proteinExistence type="predicted"/>
<organism evidence="1 2">
    <name type="scientific">Trametes sanguinea</name>
    <dbReference type="NCBI Taxonomy" id="158606"/>
    <lineage>
        <taxon>Eukaryota</taxon>
        <taxon>Fungi</taxon>
        <taxon>Dikarya</taxon>
        <taxon>Basidiomycota</taxon>
        <taxon>Agaricomycotina</taxon>
        <taxon>Agaricomycetes</taxon>
        <taxon>Polyporales</taxon>
        <taxon>Polyporaceae</taxon>
        <taxon>Trametes</taxon>
    </lineage>
</organism>
<name>A0ACC1PK60_9APHY</name>